<feature type="transmembrane region" description="Helical" evidence="1">
    <location>
        <begin position="229"/>
        <end position="254"/>
    </location>
</feature>
<feature type="transmembrane region" description="Helical" evidence="1">
    <location>
        <begin position="274"/>
        <end position="293"/>
    </location>
</feature>
<feature type="transmembrane region" description="Helical" evidence="1">
    <location>
        <begin position="20"/>
        <end position="42"/>
    </location>
</feature>
<feature type="transmembrane region" description="Helical" evidence="1">
    <location>
        <begin position="199"/>
        <end position="217"/>
    </location>
</feature>
<feature type="transmembrane region" description="Helical" evidence="1">
    <location>
        <begin position="300"/>
        <end position="320"/>
    </location>
</feature>
<comment type="caution">
    <text evidence="2">The sequence shown here is derived from an EMBL/GenBank/DDBJ whole genome shotgun (WGS) entry which is preliminary data.</text>
</comment>
<dbReference type="PANTHER" id="PTHR44216:SF3">
    <property type="entry name" value="PROTEIN O-MANNOSYL-TRANSFERASE TMTC2"/>
    <property type="match status" value="1"/>
</dbReference>
<evidence type="ECO:0000313" key="2">
    <source>
        <dbReference type="EMBL" id="PIS42359.1"/>
    </source>
</evidence>
<feature type="transmembrane region" description="Helical" evidence="1">
    <location>
        <begin position="63"/>
        <end position="81"/>
    </location>
</feature>
<accession>A0A2H0YVP4</accession>
<feature type="transmembrane region" description="Helical" evidence="1">
    <location>
        <begin position="360"/>
        <end position="379"/>
    </location>
</feature>
<name>A0A2H0YVP4_9BACT</name>
<evidence type="ECO:0000313" key="3">
    <source>
        <dbReference type="Proteomes" id="UP000231542"/>
    </source>
</evidence>
<dbReference type="GO" id="GO:0035269">
    <property type="term" value="P:protein O-linked glycosylation via mannose"/>
    <property type="evidence" value="ECO:0007669"/>
    <property type="project" value="TreeGrafter"/>
</dbReference>
<feature type="transmembrane region" description="Helical" evidence="1">
    <location>
        <begin position="101"/>
        <end position="122"/>
    </location>
</feature>
<feature type="transmembrane region" description="Helical" evidence="1">
    <location>
        <begin position="326"/>
        <end position="348"/>
    </location>
</feature>
<keyword evidence="1" id="KW-0812">Transmembrane</keyword>
<reference evidence="2 3" key="1">
    <citation type="submission" date="2017-09" db="EMBL/GenBank/DDBJ databases">
        <title>Depth-based differentiation of microbial function through sediment-hosted aquifers and enrichment of novel symbionts in the deep terrestrial subsurface.</title>
        <authorList>
            <person name="Probst A.J."/>
            <person name="Ladd B."/>
            <person name="Jarett J.K."/>
            <person name="Geller-Mcgrath D.E."/>
            <person name="Sieber C.M."/>
            <person name="Emerson J.B."/>
            <person name="Anantharaman K."/>
            <person name="Thomas B.C."/>
            <person name="Malmstrom R."/>
            <person name="Stieglmeier M."/>
            <person name="Klingl A."/>
            <person name="Woyke T."/>
            <person name="Ryan C.M."/>
            <person name="Banfield J.F."/>
        </authorList>
    </citation>
    <scope>NUCLEOTIDE SEQUENCE [LARGE SCALE GENOMIC DNA]</scope>
    <source>
        <strain evidence="2">CG08_land_8_20_14_0_20_40_16</strain>
    </source>
</reference>
<evidence type="ECO:0008006" key="4">
    <source>
        <dbReference type="Google" id="ProtNLM"/>
    </source>
</evidence>
<organism evidence="2 3">
    <name type="scientific">Candidatus Kerfeldbacteria bacterium CG08_land_8_20_14_0_20_40_16</name>
    <dbReference type="NCBI Taxonomy" id="2014244"/>
    <lineage>
        <taxon>Bacteria</taxon>
        <taxon>Candidatus Kerfeldiibacteriota</taxon>
    </lineage>
</organism>
<evidence type="ECO:0000256" key="1">
    <source>
        <dbReference type="SAM" id="Phobius"/>
    </source>
</evidence>
<sequence length="657" mass="74961">MGNESVPKSDKGLSNNSKRAIIFSTLFIFTLFWFSPSFKVGFLADDYDFLEHTIQAEETGHPLLALLNTSIGGISFYRPVINLSFGLGYQFFNFNPLGYHLTNIIIFGISVGLFSLLIDFLFNRQLLGFMAGLLFLVNPFSAESVVWIAGRTDLIMQLFLLLSLIFFLLLRKQFKYFWLLGFVLASLLCIFSKENGIIIAGLIFLIDLFWFNLISKIKRGSLKERWRLLAPYFLIGLVIILFFIGRYLVLGHFILQHNEFGYPNFRMPGLRDVYLFFFYFVKGIMPSSGFEWLGIPSKIFYGLYSLSMLAGLFSLAALIYKKAFPFLNRLIFAGLFTFFLVLPVLGFVRFVTADHQNARFLFVPALGIILFIITLYGIFPKSGLRLLRMSALGLIIILWGATSWYVQIPFKNASDTLRGVFDKFEQQIMPEIRTVAQPAILLANLPQVRRGVYVTPSDIDLALQIKFPQLKSAEIQMYGIVPLADSAICQIQNGERNPVTLFAYLWQNDQFVSSEIRERVSFSPRDPVSLGGALNENNQSVEFPAVVDHQKSIVWNYKGEAFDPANLKELIIPINSWEGELSGASSHIRFRFSFGDKLNNDRMLAISVKQEDLDQGMIRLPLCPYPRFYDTYPIKKLSLEWLGFENAKIEVGAPEFR</sequence>
<dbReference type="Proteomes" id="UP000231542">
    <property type="component" value="Unassembled WGS sequence"/>
</dbReference>
<feature type="transmembrane region" description="Helical" evidence="1">
    <location>
        <begin position="177"/>
        <end position="193"/>
    </location>
</feature>
<dbReference type="AlphaFoldDB" id="A0A2H0YVP4"/>
<feature type="transmembrane region" description="Helical" evidence="1">
    <location>
        <begin position="385"/>
        <end position="406"/>
    </location>
</feature>
<gene>
    <name evidence="2" type="ORF">COT24_04010</name>
</gene>
<keyword evidence="1" id="KW-1133">Transmembrane helix</keyword>
<dbReference type="PANTHER" id="PTHR44216">
    <property type="entry name" value="PROTEIN O-MANNOSYL-TRANSFERASE TMTC2"/>
    <property type="match status" value="1"/>
</dbReference>
<keyword evidence="1" id="KW-0472">Membrane</keyword>
<dbReference type="GO" id="GO:0000030">
    <property type="term" value="F:mannosyltransferase activity"/>
    <property type="evidence" value="ECO:0007669"/>
    <property type="project" value="TreeGrafter"/>
</dbReference>
<proteinExistence type="predicted"/>
<dbReference type="InterPro" id="IPR052384">
    <property type="entry name" value="TMTC_O-mannosyltransferase"/>
</dbReference>
<feature type="transmembrane region" description="Helical" evidence="1">
    <location>
        <begin position="154"/>
        <end position="170"/>
    </location>
</feature>
<protein>
    <recommendedName>
        <fullName evidence="4">Glycosyltransferase RgtA/B/C/D-like domain-containing protein</fullName>
    </recommendedName>
</protein>
<feature type="transmembrane region" description="Helical" evidence="1">
    <location>
        <begin position="129"/>
        <end position="148"/>
    </location>
</feature>
<dbReference type="EMBL" id="PEXU01000047">
    <property type="protein sequence ID" value="PIS42359.1"/>
    <property type="molecule type" value="Genomic_DNA"/>
</dbReference>